<accession>A0A0F8ZSB3</accession>
<evidence type="ECO:0000313" key="1">
    <source>
        <dbReference type="EMBL" id="KKK96757.1"/>
    </source>
</evidence>
<sequence>MEGKGNQFGLGNLPAHTYEWMGYTVSMLEDNPELQMEAFLFFIGRKFGAGSQGLEAAYSSLVHSPDAWGDLDN</sequence>
<dbReference type="EMBL" id="LAZR01046342">
    <property type="protein sequence ID" value="KKK96757.1"/>
    <property type="molecule type" value="Genomic_DNA"/>
</dbReference>
<proteinExistence type="predicted"/>
<name>A0A0F8ZSB3_9ZZZZ</name>
<dbReference type="AlphaFoldDB" id="A0A0F8ZSB3"/>
<organism evidence="1">
    <name type="scientific">marine sediment metagenome</name>
    <dbReference type="NCBI Taxonomy" id="412755"/>
    <lineage>
        <taxon>unclassified sequences</taxon>
        <taxon>metagenomes</taxon>
        <taxon>ecological metagenomes</taxon>
    </lineage>
</organism>
<reference evidence="1" key="1">
    <citation type="journal article" date="2015" name="Nature">
        <title>Complex archaea that bridge the gap between prokaryotes and eukaryotes.</title>
        <authorList>
            <person name="Spang A."/>
            <person name="Saw J.H."/>
            <person name="Jorgensen S.L."/>
            <person name="Zaremba-Niedzwiedzka K."/>
            <person name="Martijn J."/>
            <person name="Lind A.E."/>
            <person name="van Eijk R."/>
            <person name="Schleper C."/>
            <person name="Guy L."/>
            <person name="Ettema T.J."/>
        </authorList>
    </citation>
    <scope>NUCLEOTIDE SEQUENCE</scope>
</reference>
<comment type="caution">
    <text evidence="1">The sequence shown here is derived from an EMBL/GenBank/DDBJ whole genome shotgun (WGS) entry which is preliminary data.</text>
</comment>
<gene>
    <name evidence="1" type="ORF">LCGC14_2659550</name>
</gene>
<protein>
    <submittedName>
        <fullName evidence="1">Uncharacterized protein</fullName>
    </submittedName>
</protein>